<dbReference type="CDD" id="cd02135">
    <property type="entry name" value="YdjA-like"/>
    <property type="match status" value="1"/>
</dbReference>
<dbReference type="PIRSF" id="PIRSF000232">
    <property type="entry name" value="YdjA"/>
    <property type="match status" value="1"/>
</dbReference>
<comment type="cofactor">
    <cofactor evidence="1 8">
        <name>FMN</name>
        <dbReference type="ChEBI" id="CHEBI:58210"/>
    </cofactor>
</comment>
<dbReference type="InterPro" id="IPR029479">
    <property type="entry name" value="Nitroreductase"/>
</dbReference>
<keyword evidence="5 8" id="KW-0521">NADP</keyword>
<dbReference type="PANTHER" id="PTHR43821">
    <property type="entry name" value="NAD(P)H NITROREDUCTASE YDJA-RELATED"/>
    <property type="match status" value="1"/>
</dbReference>
<evidence type="ECO:0000256" key="6">
    <source>
        <dbReference type="ARBA" id="ARBA00023002"/>
    </source>
</evidence>
<feature type="domain" description="Nitroreductase" evidence="9">
    <location>
        <begin position="15"/>
        <end position="175"/>
    </location>
</feature>
<keyword evidence="11" id="KW-1185">Reference proteome</keyword>
<evidence type="ECO:0000256" key="5">
    <source>
        <dbReference type="ARBA" id="ARBA00022857"/>
    </source>
</evidence>
<evidence type="ECO:0000256" key="7">
    <source>
        <dbReference type="ARBA" id="ARBA00023027"/>
    </source>
</evidence>
<evidence type="ECO:0000256" key="2">
    <source>
        <dbReference type="ARBA" id="ARBA00007118"/>
    </source>
</evidence>
<dbReference type="SUPFAM" id="SSF55469">
    <property type="entry name" value="FMN-dependent nitroreductase-like"/>
    <property type="match status" value="1"/>
</dbReference>
<name>A0ABS0IIF1_9BACT</name>
<evidence type="ECO:0000313" key="11">
    <source>
        <dbReference type="Proteomes" id="UP000597617"/>
    </source>
</evidence>
<comment type="similarity">
    <text evidence="2 8">Belongs to the nitroreductase family.</text>
</comment>
<dbReference type="Pfam" id="PF00881">
    <property type="entry name" value="Nitroreductase"/>
    <property type="match status" value="1"/>
</dbReference>
<proteinExistence type="inferred from homology"/>
<evidence type="ECO:0000256" key="4">
    <source>
        <dbReference type="ARBA" id="ARBA00022643"/>
    </source>
</evidence>
<keyword evidence="3 8" id="KW-0285">Flavoprotein</keyword>
<dbReference type="Gene3D" id="3.40.109.10">
    <property type="entry name" value="NADH Oxidase"/>
    <property type="match status" value="1"/>
</dbReference>
<evidence type="ECO:0000259" key="9">
    <source>
        <dbReference type="Pfam" id="PF00881"/>
    </source>
</evidence>
<reference evidence="10 11" key="1">
    <citation type="submission" date="2020-11" db="EMBL/GenBank/DDBJ databases">
        <authorList>
            <person name="Kim M.K."/>
        </authorList>
    </citation>
    <scope>NUCLEOTIDE SEQUENCE [LARGE SCALE GENOMIC DNA]</scope>
    <source>
        <strain evidence="10 11">BT683</strain>
    </source>
</reference>
<keyword evidence="4 8" id="KW-0288">FMN</keyword>
<dbReference type="EC" id="1.-.-.-" evidence="8"/>
<keyword evidence="6 8" id="KW-0560">Oxidoreductase</keyword>
<gene>
    <name evidence="10" type="ORF">I2I05_11985</name>
</gene>
<dbReference type="RefSeq" id="WP_196282502.1">
    <property type="nucleotide sequence ID" value="NZ_JADQDQ010000005.1"/>
</dbReference>
<dbReference type="InterPro" id="IPR052530">
    <property type="entry name" value="NAD(P)H_nitroreductase"/>
</dbReference>
<organism evidence="10 11">
    <name type="scientific">Hymenobacter jeongseonensis</name>
    <dbReference type="NCBI Taxonomy" id="2791027"/>
    <lineage>
        <taxon>Bacteria</taxon>
        <taxon>Pseudomonadati</taxon>
        <taxon>Bacteroidota</taxon>
        <taxon>Cytophagia</taxon>
        <taxon>Cytophagales</taxon>
        <taxon>Hymenobacteraceae</taxon>
        <taxon>Hymenobacter</taxon>
    </lineage>
</organism>
<dbReference type="EMBL" id="JADQDQ010000005">
    <property type="protein sequence ID" value="MBF9238116.1"/>
    <property type="molecule type" value="Genomic_DNA"/>
</dbReference>
<protein>
    <recommendedName>
        <fullName evidence="8">Putative NAD(P)H nitroreductase</fullName>
        <ecNumber evidence="8">1.-.-.-</ecNumber>
    </recommendedName>
</protein>
<dbReference type="PANTHER" id="PTHR43821:SF1">
    <property type="entry name" value="NAD(P)H NITROREDUCTASE YDJA-RELATED"/>
    <property type="match status" value="1"/>
</dbReference>
<accession>A0ABS0IIF1</accession>
<dbReference type="InterPro" id="IPR000415">
    <property type="entry name" value="Nitroreductase-like"/>
</dbReference>
<comment type="caution">
    <text evidence="10">The sequence shown here is derived from an EMBL/GenBank/DDBJ whole genome shotgun (WGS) entry which is preliminary data.</text>
</comment>
<evidence type="ECO:0000256" key="8">
    <source>
        <dbReference type="PIRNR" id="PIRNR000232"/>
    </source>
</evidence>
<evidence type="ECO:0000256" key="3">
    <source>
        <dbReference type="ARBA" id="ARBA00022630"/>
    </source>
</evidence>
<evidence type="ECO:0000256" key="1">
    <source>
        <dbReference type="ARBA" id="ARBA00001917"/>
    </source>
</evidence>
<dbReference type="Proteomes" id="UP000597617">
    <property type="component" value="Unassembled WGS sequence"/>
</dbReference>
<sequence>MTSPLFDTEQINQLIRTRRSTFIPQFVPGRVIPDSTIWQLLENANWAPSHKQSEPWHFTVFTGAGLVRLAEFQADLYEQTAGPAFKAAKHANLRANPPRCSHVIAIAMKRTERRLPEVEEIEAVACAVQNLHLSAHAYGLGGYWSSGGITYTDEAKAFFGLEADDRLLGFFQLGYIEVPSAPGKRGPVADKTRWVSE</sequence>
<evidence type="ECO:0000313" key="10">
    <source>
        <dbReference type="EMBL" id="MBF9238116.1"/>
    </source>
</evidence>
<dbReference type="InterPro" id="IPR026021">
    <property type="entry name" value="YdjA-like"/>
</dbReference>
<keyword evidence="7 8" id="KW-0520">NAD</keyword>